<proteinExistence type="predicted"/>
<keyword evidence="1" id="KW-0472">Membrane</keyword>
<dbReference type="Proteomes" id="UP001168883">
    <property type="component" value="Unassembled WGS sequence"/>
</dbReference>
<keyword evidence="1" id="KW-0812">Transmembrane</keyword>
<dbReference type="EMBL" id="JAUMKJ010000005">
    <property type="protein sequence ID" value="MDO3676348.1"/>
    <property type="molecule type" value="Genomic_DNA"/>
</dbReference>
<gene>
    <name evidence="2" type="ORF">Q3C12_04985</name>
</gene>
<dbReference type="RefSeq" id="WP_302877399.1">
    <property type="nucleotide sequence ID" value="NZ_JAUMKJ010000005.1"/>
</dbReference>
<evidence type="ECO:0000313" key="2">
    <source>
        <dbReference type="EMBL" id="MDO3676348.1"/>
    </source>
</evidence>
<comment type="caution">
    <text evidence="2">The sequence shown here is derived from an EMBL/GenBank/DDBJ whole genome shotgun (WGS) entry which is preliminary data.</text>
</comment>
<keyword evidence="1" id="KW-1133">Transmembrane helix</keyword>
<feature type="transmembrane region" description="Helical" evidence="1">
    <location>
        <begin position="29"/>
        <end position="49"/>
    </location>
</feature>
<name>A0ABT8V4I8_9BACL</name>
<keyword evidence="3" id="KW-1185">Reference proteome</keyword>
<feature type="transmembrane region" description="Helical" evidence="1">
    <location>
        <begin position="5"/>
        <end position="23"/>
    </location>
</feature>
<accession>A0ABT8V4I8</accession>
<reference evidence="2" key="1">
    <citation type="submission" date="2023-07" db="EMBL/GenBank/DDBJ databases">
        <authorList>
            <person name="Aktuganov G."/>
            <person name="Boyko T."/>
            <person name="Delegan Y."/>
            <person name="Galimzianova N."/>
            <person name="Gilvanova E."/>
            <person name="Korobov V."/>
            <person name="Kuzmina L."/>
            <person name="Melentiev A."/>
            <person name="Milman P."/>
            <person name="Ryabova A."/>
            <person name="Stupak E."/>
            <person name="Yasakov T."/>
            <person name="Zharikova N."/>
            <person name="Zhurenko E."/>
        </authorList>
    </citation>
    <scope>NUCLEOTIDE SEQUENCE</scope>
    <source>
        <strain evidence="2">IB-739</strain>
    </source>
</reference>
<organism evidence="2 3">
    <name type="scientific">Paenibacillus ehimensis</name>
    <dbReference type="NCBI Taxonomy" id="79264"/>
    <lineage>
        <taxon>Bacteria</taxon>
        <taxon>Bacillati</taxon>
        <taxon>Bacillota</taxon>
        <taxon>Bacilli</taxon>
        <taxon>Bacillales</taxon>
        <taxon>Paenibacillaceae</taxon>
        <taxon>Paenibacillus</taxon>
    </lineage>
</organism>
<evidence type="ECO:0000313" key="3">
    <source>
        <dbReference type="Proteomes" id="UP001168883"/>
    </source>
</evidence>
<evidence type="ECO:0000256" key="1">
    <source>
        <dbReference type="SAM" id="Phobius"/>
    </source>
</evidence>
<sequence length="58" mass="6414">MCRQIASWMVAGLGVPVSMFGWYLTPDAWSCGIFGFGLAHILLGFLDMFRRSADNDNA</sequence>
<protein>
    <submittedName>
        <fullName evidence="2">Uncharacterized protein</fullName>
    </submittedName>
</protein>